<keyword evidence="5" id="KW-1185">Reference proteome</keyword>
<dbReference type="InterPro" id="IPR005303">
    <property type="entry name" value="MOCOS_middle"/>
</dbReference>
<dbReference type="STRING" id="1141098.A0A1Y2DX98"/>
<comment type="caution">
    <text evidence="4">The sequence shown here is derived from an EMBL/GenBank/DDBJ whole genome shotgun (WGS) entry which is preliminary data.</text>
</comment>
<dbReference type="PROSITE" id="PS51340">
    <property type="entry name" value="MOSC"/>
    <property type="match status" value="1"/>
</dbReference>
<dbReference type="SUPFAM" id="SSF50800">
    <property type="entry name" value="PK beta-barrel domain-like"/>
    <property type="match status" value="1"/>
</dbReference>
<evidence type="ECO:0000259" key="3">
    <source>
        <dbReference type="PROSITE" id="PS51340"/>
    </source>
</evidence>
<keyword evidence="2" id="KW-0812">Transmembrane</keyword>
<feature type="domain" description="MOSC" evidence="3">
    <location>
        <begin position="265"/>
        <end position="437"/>
    </location>
</feature>
<gene>
    <name evidence="4" type="ORF">BCR38DRAFT_225330</name>
</gene>
<dbReference type="InterPro" id="IPR011037">
    <property type="entry name" value="Pyrv_Knase-like_insert_dom_sf"/>
</dbReference>
<protein>
    <submittedName>
        <fullName evidence="4">MOSC domain-containing protein</fullName>
    </submittedName>
</protein>
<accession>A0A1Y2DX98</accession>
<proteinExistence type="predicted"/>
<dbReference type="GeneID" id="63770491"/>
<evidence type="ECO:0000313" key="5">
    <source>
        <dbReference type="Proteomes" id="UP000193689"/>
    </source>
</evidence>
<sequence>MGDMTLDVDMSGFFLLFATICAFLVPIVLILPPVPLQKSDALLQTHSKAGLAPSKSNLKSQLSPEHKPRDGQAPKIQSLMIYPVKSCKGIEVAKAKVVPQGLEFDRLFTFAQLKSPFPVDVDSADEEGAQHKWEFITLRQFARLANVTVELWLPDEMKLRKQSLKSQETFLIIRFPWKELGWRGFFATVAAKLTKGWRAEAEIEVLLPADFPTNGEIKDRGYTYEDVKIWKDTTRALNMEKEIPEELRLYLGVSNKMTLFRIDPTQLREVYRCAPRKDVAGYQPVMGFQDAYPLHLMNLNSFQQFNSEVPKDADLKQLDVRRFRPNILKNTVSCSETYDEETWKRIRCKSGTSGLYNDAVFQISCRTVRCKLPNVDPVTGIRHPIEPDKSLRKLRSVDEGAPFKGCLGMQATPLFEEGASEEEMEGWIGVGMTIEVEQRGEHVYVT</sequence>
<dbReference type="OrthoDB" id="17255at2759"/>
<dbReference type="RefSeq" id="XP_040714902.1">
    <property type="nucleotide sequence ID" value="XM_040854279.1"/>
</dbReference>
<evidence type="ECO:0000313" key="4">
    <source>
        <dbReference type="EMBL" id="ORY63245.1"/>
    </source>
</evidence>
<evidence type="ECO:0000256" key="2">
    <source>
        <dbReference type="SAM" id="Phobius"/>
    </source>
</evidence>
<dbReference type="AlphaFoldDB" id="A0A1Y2DX98"/>
<dbReference type="Proteomes" id="UP000193689">
    <property type="component" value="Unassembled WGS sequence"/>
</dbReference>
<organism evidence="4 5">
    <name type="scientific">Pseudomassariella vexata</name>
    <dbReference type="NCBI Taxonomy" id="1141098"/>
    <lineage>
        <taxon>Eukaryota</taxon>
        <taxon>Fungi</taxon>
        <taxon>Dikarya</taxon>
        <taxon>Ascomycota</taxon>
        <taxon>Pezizomycotina</taxon>
        <taxon>Sordariomycetes</taxon>
        <taxon>Xylariomycetidae</taxon>
        <taxon>Amphisphaeriales</taxon>
        <taxon>Pseudomassariaceae</taxon>
        <taxon>Pseudomassariella</taxon>
    </lineage>
</organism>
<dbReference type="EMBL" id="MCFJ01000008">
    <property type="protein sequence ID" value="ORY63245.1"/>
    <property type="molecule type" value="Genomic_DNA"/>
</dbReference>
<dbReference type="SUPFAM" id="SSF141673">
    <property type="entry name" value="MOSC N-terminal domain-like"/>
    <property type="match status" value="1"/>
</dbReference>
<dbReference type="InParanoid" id="A0A1Y2DX98"/>
<reference evidence="4 5" key="1">
    <citation type="submission" date="2016-07" db="EMBL/GenBank/DDBJ databases">
        <title>Pervasive Adenine N6-methylation of Active Genes in Fungi.</title>
        <authorList>
            <consortium name="DOE Joint Genome Institute"/>
            <person name="Mondo S.J."/>
            <person name="Dannebaum R.O."/>
            <person name="Kuo R.C."/>
            <person name="Labutti K."/>
            <person name="Haridas S."/>
            <person name="Kuo A."/>
            <person name="Salamov A."/>
            <person name="Ahrendt S.R."/>
            <person name="Lipzen A."/>
            <person name="Sullivan W."/>
            <person name="Andreopoulos W.B."/>
            <person name="Clum A."/>
            <person name="Lindquist E."/>
            <person name="Daum C."/>
            <person name="Ramamoorthy G.K."/>
            <person name="Gryganskyi A."/>
            <person name="Culley D."/>
            <person name="Magnuson J.K."/>
            <person name="James T.Y."/>
            <person name="O'Malley M.A."/>
            <person name="Stajich J.E."/>
            <person name="Spatafora J.W."/>
            <person name="Visel A."/>
            <person name="Grigoriev I.V."/>
        </authorList>
    </citation>
    <scope>NUCLEOTIDE SEQUENCE [LARGE SCALE GENOMIC DNA]</scope>
    <source>
        <strain evidence="4 5">CBS 129021</strain>
    </source>
</reference>
<feature type="transmembrane region" description="Helical" evidence="2">
    <location>
        <begin position="12"/>
        <end position="31"/>
    </location>
</feature>
<name>A0A1Y2DX98_9PEZI</name>
<dbReference type="GO" id="GO:0003824">
    <property type="term" value="F:catalytic activity"/>
    <property type="evidence" value="ECO:0007669"/>
    <property type="project" value="InterPro"/>
</dbReference>
<keyword evidence="2" id="KW-0472">Membrane</keyword>
<dbReference type="Pfam" id="PF03473">
    <property type="entry name" value="MOSC"/>
    <property type="match status" value="1"/>
</dbReference>
<dbReference type="GO" id="GO:0030170">
    <property type="term" value="F:pyridoxal phosphate binding"/>
    <property type="evidence" value="ECO:0007669"/>
    <property type="project" value="InterPro"/>
</dbReference>
<keyword evidence="2" id="KW-1133">Transmembrane helix</keyword>
<evidence type="ECO:0000256" key="1">
    <source>
        <dbReference type="SAM" id="MobiDB-lite"/>
    </source>
</evidence>
<feature type="region of interest" description="Disordered" evidence="1">
    <location>
        <begin position="52"/>
        <end position="73"/>
    </location>
</feature>
<dbReference type="GO" id="GO:0030151">
    <property type="term" value="F:molybdenum ion binding"/>
    <property type="evidence" value="ECO:0007669"/>
    <property type="project" value="InterPro"/>
</dbReference>
<feature type="compositionally biased region" description="Polar residues" evidence="1">
    <location>
        <begin position="54"/>
        <end position="63"/>
    </location>
</feature>
<dbReference type="InterPro" id="IPR005302">
    <property type="entry name" value="MoCF_Sase_C"/>
</dbReference>
<dbReference type="Pfam" id="PF03476">
    <property type="entry name" value="MOSC_N"/>
    <property type="match status" value="1"/>
</dbReference>